<evidence type="ECO:0000313" key="2">
    <source>
        <dbReference type="Proteomes" id="UP001153331"/>
    </source>
</evidence>
<organism evidence="1 2">
    <name type="scientific">Boeremia exigua</name>
    <dbReference type="NCBI Taxonomy" id="749465"/>
    <lineage>
        <taxon>Eukaryota</taxon>
        <taxon>Fungi</taxon>
        <taxon>Dikarya</taxon>
        <taxon>Ascomycota</taxon>
        <taxon>Pezizomycotina</taxon>
        <taxon>Dothideomycetes</taxon>
        <taxon>Pleosporomycetidae</taxon>
        <taxon>Pleosporales</taxon>
        <taxon>Pleosporineae</taxon>
        <taxon>Didymellaceae</taxon>
        <taxon>Boeremia</taxon>
    </lineage>
</organism>
<evidence type="ECO:0000313" key="1">
    <source>
        <dbReference type="EMBL" id="KAJ8108496.1"/>
    </source>
</evidence>
<dbReference type="EMBL" id="JAPHNI010000740">
    <property type="protein sequence ID" value="KAJ8108496.1"/>
    <property type="molecule type" value="Genomic_DNA"/>
</dbReference>
<gene>
    <name evidence="1" type="ORF">OPT61_g8129</name>
</gene>
<reference evidence="1" key="1">
    <citation type="submission" date="2022-11" db="EMBL/GenBank/DDBJ databases">
        <title>Genome Sequence of Boeremia exigua.</title>
        <authorList>
            <person name="Buettner E."/>
        </authorList>
    </citation>
    <scope>NUCLEOTIDE SEQUENCE</scope>
    <source>
        <strain evidence="1">CU02</strain>
    </source>
</reference>
<dbReference type="Proteomes" id="UP001153331">
    <property type="component" value="Unassembled WGS sequence"/>
</dbReference>
<proteinExistence type="predicted"/>
<comment type="caution">
    <text evidence="1">The sequence shown here is derived from an EMBL/GenBank/DDBJ whole genome shotgun (WGS) entry which is preliminary data.</text>
</comment>
<sequence length="246" mass="29158">MSATDILSGLKSENIAEHNLLNDTKDLLDRMVSQCLDRSDEIHKLEEQMDLKAENQALRKVNEALRMDIQCLHHKAIMQESAHQDQQRHRPTELSEDQKQRLLRCINGEIRAYNRLYKGIKTETSANQEQIGKHFHTPRPLHEAELRMRMLQQSLDALVKMLEDTTQEDEEVQLAVTRWHQVNHYLEEEKKLNTQTWNGRISLELYRLNRERDDIRERIQTLRRLAEMLCLDVSKLESYHDTEPTD</sequence>
<name>A0ACC2I166_9PLEO</name>
<keyword evidence="2" id="KW-1185">Reference proteome</keyword>
<protein>
    <submittedName>
        <fullName evidence="1">Uncharacterized protein</fullName>
    </submittedName>
</protein>
<accession>A0ACC2I166</accession>